<dbReference type="Gene3D" id="2.30.30.940">
    <property type="match status" value="1"/>
</dbReference>
<organism evidence="14 15">
    <name type="scientific">Ideonella oryzae</name>
    <dbReference type="NCBI Taxonomy" id="2937441"/>
    <lineage>
        <taxon>Bacteria</taxon>
        <taxon>Pseudomonadati</taxon>
        <taxon>Pseudomonadota</taxon>
        <taxon>Betaproteobacteria</taxon>
        <taxon>Burkholderiales</taxon>
        <taxon>Sphaerotilaceae</taxon>
        <taxon>Ideonella</taxon>
    </lineage>
</organism>
<feature type="domain" description="AAA+ ATPase" evidence="13">
    <location>
        <begin position="230"/>
        <end position="397"/>
    </location>
</feature>
<dbReference type="GO" id="GO:0008854">
    <property type="term" value="F:exodeoxyribonuclease V activity"/>
    <property type="evidence" value="ECO:0007669"/>
    <property type="project" value="UniProtKB-EC"/>
</dbReference>
<keyword evidence="7 11" id="KW-0067">ATP-binding</keyword>
<name>A0ABT1BPM2_9BURK</name>
<dbReference type="Pfam" id="PF13245">
    <property type="entry name" value="AAA_19"/>
    <property type="match status" value="1"/>
</dbReference>
<evidence type="ECO:0000256" key="10">
    <source>
        <dbReference type="ARBA" id="ARBA00023235"/>
    </source>
</evidence>
<keyword evidence="1 11" id="KW-0540">Nuclease</keyword>
<dbReference type="InterPro" id="IPR003593">
    <property type="entry name" value="AAA+_ATPase"/>
</dbReference>
<feature type="region of interest" description="Disordered" evidence="12">
    <location>
        <begin position="1"/>
        <end position="35"/>
    </location>
</feature>
<evidence type="ECO:0000256" key="9">
    <source>
        <dbReference type="ARBA" id="ARBA00023204"/>
    </source>
</evidence>
<dbReference type="InterPro" id="IPR049550">
    <property type="entry name" value="RecD_N"/>
</dbReference>
<evidence type="ECO:0000256" key="11">
    <source>
        <dbReference type="HAMAP-Rule" id="MF_01487"/>
    </source>
</evidence>
<comment type="caution">
    <text evidence="14">The sequence shown here is derived from an EMBL/GenBank/DDBJ whole genome shotgun (WGS) entry which is preliminary data.</text>
</comment>
<evidence type="ECO:0000313" key="15">
    <source>
        <dbReference type="Proteomes" id="UP001204851"/>
    </source>
</evidence>
<comment type="subunit">
    <text evidence="11">Heterotrimer of RecB, RecC and RecD. All subunits contribute to DNA-binding.</text>
</comment>
<evidence type="ECO:0000256" key="12">
    <source>
        <dbReference type="SAM" id="MobiDB-lite"/>
    </source>
</evidence>
<dbReference type="Proteomes" id="UP001204851">
    <property type="component" value="Unassembled WGS sequence"/>
</dbReference>
<evidence type="ECO:0000256" key="3">
    <source>
        <dbReference type="ARBA" id="ARBA00022763"/>
    </source>
</evidence>
<evidence type="ECO:0000256" key="4">
    <source>
        <dbReference type="ARBA" id="ARBA00022801"/>
    </source>
</evidence>
<keyword evidence="9 11" id="KW-0234">DNA repair</keyword>
<dbReference type="PANTHER" id="PTHR43788:SF6">
    <property type="entry name" value="DNA HELICASE B"/>
    <property type="match status" value="1"/>
</dbReference>
<evidence type="ECO:0000256" key="5">
    <source>
        <dbReference type="ARBA" id="ARBA00022806"/>
    </source>
</evidence>
<feature type="compositionally biased region" description="Low complexity" evidence="12">
    <location>
        <begin position="23"/>
        <end position="35"/>
    </location>
</feature>
<dbReference type="Pfam" id="PF13538">
    <property type="entry name" value="UvrD_C_2"/>
    <property type="match status" value="1"/>
</dbReference>
<dbReference type="HAMAP" id="MF_01487">
    <property type="entry name" value="RecD"/>
    <property type="match status" value="1"/>
</dbReference>
<dbReference type="RefSeq" id="WP_252770663.1">
    <property type="nucleotide sequence ID" value="NZ_JAMXMC010000008.1"/>
</dbReference>
<dbReference type="PANTHER" id="PTHR43788">
    <property type="entry name" value="DNA2/NAM7 HELICASE FAMILY MEMBER"/>
    <property type="match status" value="1"/>
</dbReference>
<dbReference type="Gene3D" id="3.40.50.300">
    <property type="entry name" value="P-loop containing nucleotide triphosphate hydrolases"/>
    <property type="match status" value="3"/>
</dbReference>
<dbReference type="InterPro" id="IPR027785">
    <property type="entry name" value="UvrD-like_helicase_C"/>
</dbReference>
<dbReference type="InterPro" id="IPR006344">
    <property type="entry name" value="RecD"/>
</dbReference>
<keyword evidence="6 11" id="KW-0269">Exonuclease</keyword>
<sequence length="711" mass="75472">MLSNDLTRSLFDGDDDEERADEAAAASGPASAAPAADLPAGTLALLRQWVAAGWLRRLDGALAALLAELDPEAPPALLLCAAALAHLEGHGHTGLDLRELMTQPSRLLAWPTEGLAAWDAAWDGAWQGTGATASLVALQQQLTRSATVRATETAPDTGQPLVLEGEMLYLRRYWHHERAVAQAVRQRCGEEPAQALEPGALAQARAWLDRLFPPREWVDWQKAACALALRGRLTVITGGPGTGKTYTAARLLALLLAQAPDPTQLRVALAAPTGKAAARLKQAIDSALGQLEAGLDGLLDLRELTERIGAARTLHALLGARPDRRAFRHDARHPLELDVLIVDEASMVHLEMMAAVLAALPPGARLVLLGDKDQLASVEAGAVLGDLCRDAVAGRYDAATRAHLAASAGVQLPAEYADDAGPRLAQHTVMLRESRRFGGAIGQLAQAVNAGDRAAVQALLATRAQAEDPAIRALQGGQPEALLSLACAGRDGAPGGYGAYVALLKDRPAPGGGEPVQRAHEDWVRRVLTAFDRFRLLCAVRDGAWGTEALNRAVPQALARLGLRPQGEWYVGRPVMVTRNDPALGVFNGDIGMVLPGARSEALRAWFLDGETLRSVGVGRLAHVETAFAMTVHKSQGSEFWHTVLVLPEQAGSLLSRELVYTGITRAREAFTLVTARAGALEEAVQQPTRRVSGLLRMLDPGAARPGDSLP</sequence>
<protein>
    <recommendedName>
        <fullName evidence="11">RecBCD enzyme subunit RecD</fullName>
        <ecNumber evidence="11">5.6.2.3</ecNumber>
    </recommendedName>
    <alternativeName>
        <fullName evidence="11">DNA 5'-3' helicase subunit RecD</fullName>
    </alternativeName>
    <alternativeName>
        <fullName evidence="11">Exonuclease V subunit RecD</fullName>
        <shortName evidence="11">ExoV subunit RecD</shortName>
    </alternativeName>
    <alternativeName>
        <fullName evidence="11">Helicase/nuclease RecBCD subunit RecD</fullName>
    </alternativeName>
</protein>
<comment type="function">
    <text evidence="11">A helicase/nuclease that prepares dsDNA breaks (DSB) for recombinational DNA repair. Binds to DSBs and unwinds DNA via a highly rapid and processive ATP-dependent bidirectional helicase activity. Unwinds dsDNA until it encounters a Chi (crossover hotspot instigator) sequence from the 3' direction. Cuts ssDNA a few nucleotides 3' to the Chi site. The properties and activities of the enzyme are changed at Chi. The Chi-altered holoenzyme produces a long 3'-ssDNA overhang and facilitates RecA-binding to the ssDNA for homologous DNA recombination and repair. Holoenzyme degrades any linearized DNA that is unable to undergo homologous recombination. In the holoenzyme this subunit has ssDNA-dependent ATPase and 5'-3' helicase activity. When added to pre-assembled RecBC greatly stimulates nuclease activity and augments holoenzyme processivity. Negatively regulates the RecA-loading ability of RecBCD.</text>
</comment>
<evidence type="ECO:0000256" key="6">
    <source>
        <dbReference type="ARBA" id="ARBA00022839"/>
    </source>
</evidence>
<dbReference type="InterPro" id="IPR050534">
    <property type="entry name" value="Coronavir_polyprotein_1ab"/>
</dbReference>
<dbReference type="EC" id="5.6.2.3" evidence="11"/>
<dbReference type="NCBIfam" id="TIGR01447">
    <property type="entry name" value="recD"/>
    <property type="match status" value="1"/>
</dbReference>
<keyword evidence="8 11" id="KW-0238">DNA-binding</keyword>
<evidence type="ECO:0000313" key="14">
    <source>
        <dbReference type="EMBL" id="MCO5978058.1"/>
    </source>
</evidence>
<reference evidence="14 15" key="1">
    <citation type="submission" date="2022-06" db="EMBL/GenBank/DDBJ databases">
        <title>Ideonella sp. NS12-5 Genome sequencing and assembly.</title>
        <authorList>
            <person name="Jung Y."/>
        </authorList>
    </citation>
    <scope>NUCLEOTIDE SEQUENCE [LARGE SCALE GENOMIC DNA]</scope>
    <source>
        <strain evidence="14 15">NS12-5</strain>
    </source>
</reference>
<keyword evidence="5 11" id="KW-0347">Helicase</keyword>
<accession>A0ABT1BPM2</accession>
<comment type="catalytic activity">
    <reaction evidence="11">
        <text>ATP + H2O = ADP + phosphate + H(+)</text>
        <dbReference type="Rhea" id="RHEA:13065"/>
        <dbReference type="ChEBI" id="CHEBI:15377"/>
        <dbReference type="ChEBI" id="CHEBI:15378"/>
        <dbReference type="ChEBI" id="CHEBI:30616"/>
        <dbReference type="ChEBI" id="CHEBI:43474"/>
        <dbReference type="ChEBI" id="CHEBI:456216"/>
        <dbReference type="EC" id="5.6.2.3"/>
    </reaction>
</comment>
<dbReference type="CDD" id="cd18809">
    <property type="entry name" value="SF1_C_RecD"/>
    <property type="match status" value="1"/>
</dbReference>
<dbReference type="SMART" id="SM00382">
    <property type="entry name" value="AAA"/>
    <property type="match status" value="1"/>
</dbReference>
<dbReference type="InterPro" id="IPR027417">
    <property type="entry name" value="P-loop_NTPase"/>
</dbReference>
<gene>
    <name evidence="11 14" type="primary">recD</name>
    <name evidence="14" type="ORF">M0L44_15230</name>
</gene>
<evidence type="ECO:0000256" key="1">
    <source>
        <dbReference type="ARBA" id="ARBA00022722"/>
    </source>
</evidence>
<keyword evidence="15" id="KW-1185">Reference proteome</keyword>
<dbReference type="EMBL" id="JAMXMC010000008">
    <property type="protein sequence ID" value="MCO5978058.1"/>
    <property type="molecule type" value="Genomic_DNA"/>
</dbReference>
<keyword evidence="3 11" id="KW-0227">DNA damage</keyword>
<dbReference type="CDD" id="cd17933">
    <property type="entry name" value="DEXSc_RecD-like"/>
    <property type="match status" value="1"/>
</dbReference>
<evidence type="ECO:0000256" key="7">
    <source>
        <dbReference type="ARBA" id="ARBA00022840"/>
    </source>
</evidence>
<dbReference type="InterPro" id="IPR041851">
    <property type="entry name" value="RecD_N_sf"/>
</dbReference>
<proteinExistence type="inferred from homology"/>
<dbReference type="SUPFAM" id="SSF52540">
    <property type="entry name" value="P-loop containing nucleoside triphosphate hydrolases"/>
    <property type="match status" value="2"/>
</dbReference>
<evidence type="ECO:0000256" key="8">
    <source>
        <dbReference type="ARBA" id="ARBA00023125"/>
    </source>
</evidence>
<dbReference type="Gene3D" id="1.10.10.1020">
    <property type="entry name" value="RecBCD complex, subunit RecD, N-terminal domain"/>
    <property type="match status" value="1"/>
</dbReference>
<keyword evidence="4 11" id="KW-0378">Hydrolase</keyword>
<evidence type="ECO:0000256" key="2">
    <source>
        <dbReference type="ARBA" id="ARBA00022741"/>
    </source>
</evidence>
<comment type="miscellaneous">
    <text evidence="11">In the RecBCD complex, RecB has a slow 3'-5' helicase, an exonuclease activity and loads RecA onto ssDNA, RecD has a fast 5'-3' helicase activity, while RecC stimulates the ATPase and processivity of the RecB helicase and contributes to recognition of the Chi site.</text>
</comment>
<comment type="similarity">
    <text evidence="11">Belongs to the RecD family.</text>
</comment>
<feature type="binding site" evidence="11">
    <location>
        <begin position="238"/>
        <end position="245"/>
    </location>
    <ligand>
        <name>ATP</name>
        <dbReference type="ChEBI" id="CHEBI:30616"/>
    </ligand>
</feature>
<evidence type="ECO:0000259" key="13">
    <source>
        <dbReference type="SMART" id="SM00382"/>
    </source>
</evidence>
<keyword evidence="10 11" id="KW-0413">Isomerase</keyword>
<dbReference type="Pfam" id="PF21185">
    <property type="entry name" value="RecD_N"/>
    <property type="match status" value="1"/>
</dbReference>
<keyword evidence="2 11" id="KW-0547">Nucleotide-binding</keyword>